<dbReference type="Proteomes" id="UP001499884">
    <property type="component" value="Unassembled WGS sequence"/>
</dbReference>
<protein>
    <submittedName>
        <fullName evidence="1">Uncharacterized protein</fullName>
    </submittedName>
</protein>
<evidence type="ECO:0000313" key="2">
    <source>
        <dbReference type="Proteomes" id="UP001499884"/>
    </source>
</evidence>
<name>A0ABP7EP49_9ACTN</name>
<gene>
    <name evidence="1" type="ORF">GCM10023082_20080</name>
</gene>
<dbReference type="EMBL" id="BAABEP010000009">
    <property type="protein sequence ID" value="GAA3722264.1"/>
    <property type="molecule type" value="Genomic_DNA"/>
</dbReference>
<keyword evidence="2" id="KW-1185">Reference proteome</keyword>
<sequence>MPTAPVRGAQYCAATFWAEPSGSVTGKDTSRQLVPADAAVCAAAGACGAGRGCAAAGTTAAATAATAAESRQVMRRVTEDAMAVFCHRNTEFIQKE</sequence>
<evidence type="ECO:0000313" key="1">
    <source>
        <dbReference type="EMBL" id="GAA3722264.1"/>
    </source>
</evidence>
<accession>A0ABP7EP49</accession>
<reference evidence="2" key="1">
    <citation type="journal article" date="2019" name="Int. J. Syst. Evol. Microbiol.">
        <title>The Global Catalogue of Microorganisms (GCM) 10K type strain sequencing project: providing services to taxonomists for standard genome sequencing and annotation.</title>
        <authorList>
            <consortium name="The Broad Institute Genomics Platform"/>
            <consortium name="The Broad Institute Genome Sequencing Center for Infectious Disease"/>
            <person name="Wu L."/>
            <person name="Ma J."/>
        </authorList>
    </citation>
    <scope>NUCLEOTIDE SEQUENCE [LARGE SCALE GENOMIC DNA]</scope>
    <source>
        <strain evidence="2">JCM 30846</strain>
    </source>
</reference>
<organism evidence="1 2">
    <name type="scientific">Streptomyces tremellae</name>
    <dbReference type="NCBI Taxonomy" id="1124239"/>
    <lineage>
        <taxon>Bacteria</taxon>
        <taxon>Bacillati</taxon>
        <taxon>Actinomycetota</taxon>
        <taxon>Actinomycetes</taxon>
        <taxon>Kitasatosporales</taxon>
        <taxon>Streptomycetaceae</taxon>
        <taxon>Streptomyces</taxon>
    </lineage>
</organism>
<comment type="caution">
    <text evidence="1">The sequence shown here is derived from an EMBL/GenBank/DDBJ whole genome shotgun (WGS) entry which is preliminary data.</text>
</comment>
<proteinExistence type="predicted"/>